<dbReference type="Pfam" id="PF08126">
    <property type="entry name" value="Propeptide_C25"/>
    <property type="match status" value="1"/>
</dbReference>
<evidence type="ECO:0000256" key="1">
    <source>
        <dbReference type="ARBA" id="ARBA00022729"/>
    </source>
</evidence>
<proteinExistence type="predicted"/>
<comment type="caution">
    <text evidence="4">The sequence shown here is derived from an EMBL/GenBank/DDBJ whole genome shotgun (WGS) entry which is preliminary data.</text>
</comment>
<sequence>MYERDAFYPPSVASLGEPAIMRDLRLAQLVIYPLRYNPVRRELHVYQNVEVEVVFTDDGTNEKGMMRRRPSASFEELYRSLVLNYDELGRGVDGVERGSYLIITHDQFIEEIAPLAEWKRRKGWDVVVTPLSVIGSSPSATDI</sequence>
<name>A0A0S8G6N2_UNCT6</name>
<dbReference type="GO" id="GO:0004197">
    <property type="term" value="F:cysteine-type endopeptidase activity"/>
    <property type="evidence" value="ECO:0007669"/>
    <property type="project" value="InterPro"/>
</dbReference>
<dbReference type="Gene3D" id="2.60.40.3800">
    <property type="match status" value="1"/>
</dbReference>
<dbReference type="InterPro" id="IPR029030">
    <property type="entry name" value="Caspase-like_dom_sf"/>
</dbReference>
<keyword evidence="1" id="KW-0732">Signal</keyword>
<dbReference type="InterPro" id="IPR029031">
    <property type="entry name" value="Gingipain_N_sf"/>
</dbReference>
<evidence type="ECO:0000313" key="4">
    <source>
        <dbReference type="EMBL" id="KPK68711.1"/>
    </source>
</evidence>
<feature type="domain" description="Gingipain" evidence="2">
    <location>
        <begin position="100"/>
        <end position="136"/>
    </location>
</feature>
<evidence type="ECO:0000259" key="2">
    <source>
        <dbReference type="Pfam" id="PF01364"/>
    </source>
</evidence>
<gene>
    <name evidence="4" type="ORF">AMJ82_07495</name>
</gene>
<feature type="non-terminal residue" evidence="4">
    <location>
        <position position="143"/>
    </location>
</feature>
<organism evidence="4 5">
    <name type="scientific">candidate division TA06 bacterium SM23_40</name>
    <dbReference type="NCBI Taxonomy" id="1703774"/>
    <lineage>
        <taxon>Bacteria</taxon>
        <taxon>Bacteria division TA06</taxon>
    </lineage>
</organism>
<reference evidence="4 5" key="1">
    <citation type="journal article" date="2015" name="Microbiome">
        <title>Genomic resolution of linkages in carbon, nitrogen, and sulfur cycling among widespread estuary sediment bacteria.</title>
        <authorList>
            <person name="Baker B.J."/>
            <person name="Lazar C.S."/>
            <person name="Teske A.P."/>
            <person name="Dick G.J."/>
        </authorList>
    </citation>
    <scope>NUCLEOTIDE SEQUENCE [LARGE SCALE GENOMIC DNA]</scope>
    <source>
        <strain evidence="4">SM23_40</strain>
    </source>
</reference>
<dbReference type="InterPro" id="IPR038490">
    <property type="entry name" value="Gingipain_propep_sf"/>
</dbReference>
<dbReference type="InterPro" id="IPR012600">
    <property type="entry name" value="Propeptide_C25"/>
</dbReference>
<dbReference type="Gene3D" id="3.40.50.10390">
    <property type="entry name" value="Gingipain r, domain 1"/>
    <property type="match status" value="1"/>
</dbReference>
<dbReference type="SUPFAM" id="SSF52129">
    <property type="entry name" value="Caspase-like"/>
    <property type="match status" value="1"/>
</dbReference>
<dbReference type="Proteomes" id="UP000051717">
    <property type="component" value="Unassembled WGS sequence"/>
</dbReference>
<dbReference type="EMBL" id="LJUI01000063">
    <property type="protein sequence ID" value="KPK68711.1"/>
    <property type="molecule type" value="Genomic_DNA"/>
</dbReference>
<dbReference type="Pfam" id="PF01364">
    <property type="entry name" value="Peptidase_C25"/>
    <property type="match status" value="1"/>
</dbReference>
<accession>A0A0S8G6N2</accession>
<dbReference type="InterPro" id="IPR001769">
    <property type="entry name" value="Gingipain"/>
</dbReference>
<evidence type="ECO:0000313" key="5">
    <source>
        <dbReference type="Proteomes" id="UP000051717"/>
    </source>
</evidence>
<dbReference type="AlphaFoldDB" id="A0A0S8G6N2"/>
<feature type="domain" description="Gingipain propeptide" evidence="3">
    <location>
        <begin position="2"/>
        <end position="82"/>
    </location>
</feature>
<evidence type="ECO:0000259" key="3">
    <source>
        <dbReference type="Pfam" id="PF08126"/>
    </source>
</evidence>
<protein>
    <submittedName>
        <fullName evidence="4">Uncharacterized protein</fullName>
    </submittedName>
</protein>
<dbReference type="GO" id="GO:0006508">
    <property type="term" value="P:proteolysis"/>
    <property type="evidence" value="ECO:0007669"/>
    <property type="project" value="InterPro"/>
</dbReference>